<reference evidence="3" key="1">
    <citation type="journal article" date="2004" name="Nature">
        <title>Genome duplication in the teleost fish Tetraodon nigroviridis reveals the early vertebrate proto-karyotype.</title>
        <authorList>
            <person name="Jaillon O."/>
            <person name="Aury J.-M."/>
            <person name="Brunet F."/>
            <person name="Petit J.-L."/>
            <person name="Stange-Thomann N."/>
            <person name="Mauceli E."/>
            <person name="Bouneau L."/>
            <person name="Fischer C."/>
            <person name="Ozouf-Costaz C."/>
            <person name="Bernot A."/>
            <person name="Nicaud S."/>
            <person name="Jaffe D."/>
            <person name="Fisher S."/>
            <person name="Lutfalla G."/>
            <person name="Dossat C."/>
            <person name="Segurens B."/>
            <person name="Dasilva C."/>
            <person name="Salanoubat M."/>
            <person name="Levy M."/>
            <person name="Boudet N."/>
            <person name="Castellano S."/>
            <person name="Anthouard V."/>
            <person name="Jubin C."/>
            <person name="Castelli V."/>
            <person name="Katinka M."/>
            <person name="Vacherie B."/>
            <person name="Biemont C."/>
            <person name="Skalli Z."/>
            <person name="Cattolico L."/>
            <person name="Poulain J."/>
            <person name="De Berardinis V."/>
            <person name="Cruaud C."/>
            <person name="Duprat S."/>
            <person name="Brottier P."/>
            <person name="Coutanceau J.-P."/>
            <person name="Gouzy J."/>
            <person name="Parra G."/>
            <person name="Lardier G."/>
            <person name="Chapple C."/>
            <person name="McKernan K.J."/>
            <person name="McEwan P."/>
            <person name="Bosak S."/>
            <person name="Kellis M."/>
            <person name="Volff J.-N."/>
            <person name="Guigo R."/>
            <person name="Zody M.C."/>
            <person name="Mesirov J."/>
            <person name="Lindblad-Toh K."/>
            <person name="Birren B."/>
            <person name="Nusbaum C."/>
            <person name="Kahn D."/>
            <person name="Robinson-Rechavi M."/>
            <person name="Laudet V."/>
            <person name="Schachter V."/>
            <person name="Quetier F."/>
            <person name="Saurin W."/>
            <person name="Scarpelli C."/>
            <person name="Wincker P."/>
            <person name="Lander E.S."/>
            <person name="Weissenbach J."/>
            <person name="Roest Crollius H."/>
        </authorList>
    </citation>
    <scope>NUCLEOTIDE SEQUENCE [LARGE SCALE GENOMIC DNA]</scope>
</reference>
<proteinExistence type="predicted"/>
<dbReference type="HOGENOM" id="CLU_2728981_0_0_1"/>
<dbReference type="Ensembl" id="ENSTNIT00000000808.1">
    <property type="protein sequence ID" value="ENSTNIP00000000408.1"/>
    <property type="gene ID" value="ENSTNIG00000000734.1"/>
</dbReference>
<sequence>MVPLQGLSSQCTKDQDKVAGTFPMLSPKRLLCRRRKNEGINKEGERIEFLHPLQEGQPMNQQNKFSPEINKH</sequence>
<reference evidence="2" key="2">
    <citation type="submission" date="2025-08" db="UniProtKB">
        <authorList>
            <consortium name="Ensembl"/>
        </authorList>
    </citation>
    <scope>IDENTIFICATION</scope>
</reference>
<organism evidence="2 3">
    <name type="scientific">Tetraodon nigroviridis</name>
    <name type="common">Spotted green pufferfish</name>
    <name type="synonym">Chelonodon nigroviridis</name>
    <dbReference type="NCBI Taxonomy" id="99883"/>
    <lineage>
        <taxon>Eukaryota</taxon>
        <taxon>Metazoa</taxon>
        <taxon>Chordata</taxon>
        <taxon>Craniata</taxon>
        <taxon>Vertebrata</taxon>
        <taxon>Euteleostomi</taxon>
        <taxon>Actinopterygii</taxon>
        <taxon>Neopterygii</taxon>
        <taxon>Teleostei</taxon>
        <taxon>Neoteleostei</taxon>
        <taxon>Acanthomorphata</taxon>
        <taxon>Eupercaria</taxon>
        <taxon>Tetraodontiformes</taxon>
        <taxon>Tetradontoidea</taxon>
        <taxon>Tetraodontidae</taxon>
        <taxon>Tetraodon</taxon>
    </lineage>
</organism>
<evidence type="ECO:0000256" key="1">
    <source>
        <dbReference type="SAM" id="MobiDB-lite"/>
    </source>
</evidence>
<dbReference type="AlphaFoldDB" id="H3BWP5"/>
<dbReference type="InParanoid" id="H3BWP5"/>
<evidence type="ECO:0000313" key="2">
    <source>
        <dbReference type="Ensembl" id="ENSTNIP00000000408.1"/>
    </source>
</evidence>
<feature type="region of interest" description="Disordered" evidence="1">
    <location>
        <begin position="52"/>
        <end position="72"/>
    </location>
</feature>
<name>H3BWP5_TETNG</name>
<evidence type="ECO:0000313" key="3">
    <source>
        <dbReference type="Proteomes" id="UP000007303"/>
    </source>
</evidence>
<protein>
    <submittedName>
        <fullName evidence="2">Uncharacterized protein</fullName>
    </submittedName>
</protein>
<dbReference type="Proteomes" id="UP000007303">
    <property type="component" value="Unassembled WGS sequence"/>
</dbReference>
<reference evidence="2" key="3">
    <citation type="submission" date="2025-09" db="UniProtKB">
        <authorList>
            <consortium name="Ensembl"/>
        </authorList>
    </citation>
    <scope>IDENTIFICATION</scope>
</reference>
<accession>H3BWP5</accession>
<keyword evidence="3" id="KW-1185">Reference proteome</keyword>